<keyword evidence="2" id="KW-0229">DNA integration</keyword>
<proteinExistence type="inferred from homology"/>
<protein>
    <submittedName>
        <fullName evidence="8">Integrase family protein</fullName>
    </submittedName>
</protein>
<dbReference type="InterPro" id="IPR050090">
    <property type="entry name" value="Tyrosine_recombinase_XerCD"/>
</dbReference>
<dbReference type="InterPro" id="IPR002104">
    <property type="entry name" value="Integrase_catalytic"/>
</dbReference>
<dbReference type="InterPro" id="IPR044068">
    <property type="entry name" value="CB"/>
</dbReference>
<dbReference type="eggNOG" id="COG0582">
    <property type="taxonomic scope" value="Bacteria"/>
</dbReference>
<dbReference type="Pfam" id="PF14659">
    <property type="entry name" value="Phage_int_SAM_3"/>
    <property type="match status" value="1"/>
</dbReference>
<accession>D6TKZ0</accession>
<keyword evidence="4" id="KW-0233">DNA recombination</keyword>
<dbReference type="GO" id="GO:0015074">
    <property type="term" value="P:DNA integration"/>
    <property type="evidence" value="ECO:0007669"/>
    <property type="project" value="UniProtKB-KW"/>
</dbReference>
<dbReference type="PANTHER" id="PTHR30349:SF41">
    <property type="entry name" value="INTEGRASE_RECOMBINASE PROTEIN MJ0367-RELATED"/>
    <property type="match status" value="1"/>
</dbReference>
<reference evidence="8 9" key="1">
    <citation type="journal article" date="2011" name="Stand. Genomic Sci.">
        <title>Non-contiguous finished genome sequence and contextual data of the filamentous soil bacterium Ktedonobacter racemifer type strain (SOSP1-21).</title>
        <authorList>
            <person name="Chang Y.J."/>
            <person name="Land M."/>
            <person name="Hauser L."/>
            <person name="Chertkov O."/>
            <person name="Del Rio T.G."/>
            <person name="Nolan M."/>
            <person name="Copeland A."/>
            <person name="Tice H."/>
            <person name="Cheng J.F."/>
            <person name="Lucas S."/>
            <person name="Han C."/>
            <person name="Goodwin L."/>
            <person name="Pitluck S."/>
            <person name="Ivanova N."/>
            <person name="Ovchinikova G."/>
            <person name="Pati A."/>
            <person name="Chen A."/>
            <person name="Palaniappan K."/>
            <person name="Mavromatis K."/>
            <person name="Liolios K."/>
            <person name="Brettin T."/>
            <person name="Fiebig A."/>
            <person name="Rohde M."/>
            <person name="Abt B."/>
            <person name="Goker M."/>
            <person name="Detter J.C."/>
            <person name="Woyke T."/>
            <person name="Bristow J."/>
            <person name="Eisen J.A."/>
            <person name="Markowitz V."/>
            <person name="Hugenholtz P."/>
            <person name="Kyrpides N.C."/>
            <person name="Klenk H.P."/>
            <person name="Lapidus A."/>
        </authorList>
    </citation>
    <scope>NUCLEOTIDE SEQUENCE [LARGE SCALE GENOMIC DNA]</scope>
    <source>
        <strain evidence="9">DSM 44963</strain>
    </source>
</reference>
<dbReference type="OrthoDB" id="156970at2"/>
<dbReference type="PROSITE" id="PS51898">
    <property type="entry name" value="TYR_RECOMBINASE"/>
    <property type="match status" value="1"/>
</dbReference>
<evidence type="ECO:0000259" key="7">
    <source>
        <dbReference type="PROSITE" id="PS51900"/>
    </source>
</evidence>
<dbReference type="Gene3D" id="1.10.443.10">
    <property type="entry name" value="Intergrase catalytic core"/>
    <property type="match status" value="1"/>
</dbReference>
<comment type="similarity">
    <text evidence="1">Belongs to the 'phage' integrase family.</text>
</comment>
<gene>
    <name evidence="8" type="ORF">Krac_7738</name>
</gene>
<dbReference type="GO" id="GO:0006310">
    <property type="term" value="P:DNA recombination"/>
    <property type="evidence" value="ECO:0007669"/>
    <property type="project" value="UniProtKB-KW"/>
</dbReference>
<dbReference type="InterPro" id="IPR004107">
    <property type="entry name" value="Integrase_SAM-like_N"/>
</dbReference>
<organism evidence="8 9">
    <name type="scientific">Ktedonobacter racemifer DSM 44963</name>
    <dbReference type="NCBI Taxonomy" id="485913"/>
    <lineage>
        <taxon>Bacteria</taxon>
        <taxon>Bacillati</taxon>
        <taxon>Chloroflexota</taxon>
        <taxon>Ktedonobacteria</taxon>
        <taxon>Ktedonobacterales</taxon>
        <taxon>Ktedonobacteraceae</taxon>
        <taxon>Ktedonobacter</taxon>
    </lineage>
</organism>
<evidence type="ECO:0000256" key="5">
    <source>
        <dbReference type="PROSITE-ProRule" id="PRU01248"/>
    </source>
</evidence>
<evidence type="ECO:0000313" key="8">
    <source>
        <dbReference type="EMBL" id="EFH86440.1"/>
    </source>
</evidence>
<dbReference type="Proteomes" id="UP000004508">
    <property type="component" value="Unassembled WGS sequence"/>
</dbReference>
<dbReference type="STRING" id="485913.Krac_7738"/>
<dbReference type="FunCoup" id="D6TKZ0">
    <property type="interactions" value="95"/>
</dbReference>
<comment type="caution">
    <text evidence="8">The sequence shown here is derived from an EMBL/GenBank/DDBJ whole genome shotgun (WGS) entry which is preliminary data.</text>
</comment>
<name>D6TKZ0_KTERA</name>
<dbReference type="Pfam" id="PF00589">
    <property type="entry name" value="Phage_integrase"/>
    <property type="match status" value="1"/>
</dbReference>
<dbReference type="InParanoid" id="D6TKZ0"/>
<evidence type="ECO:0000313" key="9">
    <source>
        <dbReference type="Proteomes" id="UP000004508"/>
    </source>
</evidence>
<feature type="domain" description="Tyr recombinase" evidence="6">
    <location>
        <begin position="183"/>
        <end position="387"/>
    </location>
</feature>
<evidence type="ECO:0000256" key="2">
    <source>
        <dbReference type="ARBA" id="ARBA00022908"/>
    </source>
</evidence>
<dbReference type="PROSITE" id="PS51900">
    <property type="entry name" value="CB"/>
    <property type="match status" value="1"/>
</dbReference>
<evidence type="ECO:0000256" key="3">
    <source>
        <dbReference type="ARBA" id="ARBA00023125"/>
    </source>
</evidence>
<keyword evidence="9" id="KW-1185">Reference proteome</keyword>
<dbReference type="GO" id="GO:0003677">
    <property type="term" value="F:DNA binding"/>
    <property type="evidence" value="ECO:0007669"/>
    <property type="project" value="UniProtKB-UniRule"/>
</dbReference>
<dbReference type="SUPFAM" id="SSF56349">
    <property type="entry name" value="DNA breaking-rejoining enzymes"/>
    <property type="match status" value="1"/>
</dbReference>
<dbReference type="InterPro" id="IPR010998">
    <property type="entry name" value="Integrase_recombinase_N"/>
</dbReference>
<dbReference type="RefSeq" id="WP_007910749.1">
    <property type="nucleotide sequence ID" value="NZ_ADVG01000002.1"/>
</dbReference>
<dbReference type="InterPro" id="IPR013762">
    <property type="entry name" value="Integrase-like_cat_sf"/>
</dbReference>
<dbReference type="InterPro" id="IPR011010">
    <property type="entry name" value="DNA_brk_join_enz"/>
</dbReference>
<evidence type="ECO:0000259" key="6">
    <source>
        <dbReference type="PROSITE" id="PS51898"/>
    </source>
</evidence>
<keyword evidence="3 5" id="KW-0238">DNA-binding</keyword>
<dbReference type="CDD" id="cd01189">
    <property type="entry name" value="INT_ICEBs1_C_like"/>
    <property type="match status" value="1"/>
</dbReference>
<dbReference type="AlphaFoldDB" id="D6TKZ0"/>
<sequence>MTHAHGWDFFVELNNMGRKSHYGEGSVFKRKDGRYEATVPNFNGKRKSFYGATETEAKKKRKEALAQLARGEHVEVDRQKVGDYLLYWISVHGPTIERSTAQMYGYHIRNHFVPGIGHIALQKLTVEDLQTFFNKLIKEGLQSTTIHLLHRILKAALNDAIRWEKIAKNPARYVKLPKEQEKREKRILTAEQAQTFINAAQNALNEGRQIGAVTLLFMTTAIRIGEALSLHWSEVNFEKKEIRIENTLKYDRENPGFYETGPKSKSSVRRILLSRLALETLSAHRINQVEQRLQASEWEDNNLVFTNPKGGHMWDTTIRYQLRSFLKGLGLPEDLRPHELRHNVSTALIEAGVSIKTVQEMLGHSKISTTMDIYGHVTPKMKQNAADEIDRMFGEE</sequence>
<evidence type="ECO:0000256" key="1">
    <source>
        <dbReference type="ARBA" id="ARBA00008857"/>
    </source>
</evidence>
<evidence type="ECO:0000256" key="4">
    <source>
        <dbReference type="ARBA" id="ARBA00023172"/>
    </source>
</evidence>
<feature type="domain" description="Core-binding (CB)" evidence="7">
    <location>
        <begin position="79"/>
        <end position="161"/>
    </location>
</feature>
<dbReference type="Gene3D" id="1.10.150.130">
    <property type="match status" value="1"/>
</dbReference>
<dbReference type="PANTHER" id="PTHR30349">
    <property type="entry name" value="PHAGE INTEGRASE-RELATED"/>
    <property type="match status" value="1"/>
</dbReference>
<dbReference type="EMBL" id="ADVG01000002">
    <property type="protein sequence ID" value="EFH86440.1"/>
    <property type="molecule type" value="Genomic_DNA"/>
</dbReference>